<comment type="subcellular location">
    <subcellularLocation>
        <location evidence="1">Cell inner membrane</location>
        <topology evidence="1">Multi-pass membrane protein</topology>
    </subcellularLocation>
    <subcellularLocation>
        <location evidence="8">Cell membrane</location>
        <topology evidence="8">Multi-pass membrane protein</topology>
    </subcellularLocation>
</comment>
<feature type="transmembrane region" description="Helical" evidence="8">
    <location>
        <begin position="180"/>
        <end position="200"/>
    </location>
</feature>
<dbReference type="Pfam" id="PF00528">
    <property type="entry name" value="BPD_transp_1"/>
    <property type="match status" value="2"/>
</dbReference>
<evidence type="ECO:0000256" key="2">
    <source>
        <dbReference type="ARBA" id="ARBA00022448"/>
    </source>
</evidence>
<accession>A0A2I7KDI6</accession>
<keyword evidence="5 8" id="KW-0812">Transmembrane</keyword>
<evidence type="ECO:0000256" key="8">
    <source>
        <dbReference type="RuleBase" id="RU363032"/>
    </source>
</evidence>
<dbReference type="PANTHER" id="PTHR43357">
    <property type="entry name" value="INNER MEMBRANE ABC TRANSPORTER PERMEASE PROTEIN YDCV"/>
    <property type="match status" value="1"/>
</dbReference>
<evidence type="ECO:0000313" key="11">
    <source>
        <dbReference type="Proteomes" id="UP000236447"/>
    </source>
</evidence>
<feature type="transmembrane region" description="Helical" evidence="8">
    <location>
        <begin position="506"/>
        <end position="524"/>
    </location>
</feature>
<keyword evidence="4" id="KW-0997">Cell inner membrane</keyword>
<name>A0A2I7KDI6_9RHOB</name>
<evidence type="ECO:0000256" key="5">
    <source>
        <dbReference type="ARBA" id="ARBA00022692"/>
    </source>
</evidence>
<evidence type="ECO:0000259" key="9">
    <source>
        <dbReference type="PROSITE" id="PS50928"/>
    </source>
</evidence>
<feature type="transmembrane region" description="Helical" evidence="8">
    <location>
        <begin position="560"/>
        <end position="579"/>
    </location>
</feature>
<protein>
    <submittedName>
        <fullName evidence="10">Putative Fe(3+)-transport system protein SfuB</fullName>
    </submittedName>
</protein>
<dbReference type="GO" id="GO:0055085">
    <property type="term" value="P:transmembrane transport"/>
    <property type="evidence" value="ECO:0007669"/>
    <property type="project" value="InterPro"/>
</dbReference>
<feature type="transmembrane region" description="Helical" evidence="8">
    <location>
        <begin position="446"/>
        <end position="467"/>
    </location>
</feature>
<dbReference type="CDD" id="cd06261">
    <property type="entry name" value="TM_PBP2"/>
    <property type="match status" value="2"/>
</dbReference>
<proteinExistence type="inferred from homology"/>
<organism evidence="10 11">
    <name type="scientific">Phaeobacter inhibens</name>
    <dbReference type="NCBI Taxonomy" id="221822"/>
    <lineage>
        <taxon>Bacteria</taxon>
        <taxon>Pseudomonadati</taxon>
        <taxon>Pseudomonadota</taxon>
        <taxon>Alphaproteobacteria</taxon>
        <taxon>Rhodobacterales</taxon>
        <taxon>Roseobacteraceae</taxon>
        <taxon>Phaeobacter</taxon>
    </lineage>
</organism>
<reference evidence="10 11" key="2">
    <citation type="journal article" date="2017" name="Genome Biol. Evol.">
        <title>Trajectories and Drivers of Genome Evolution in Surface-Associated Marine Phaeobacter.</title>
        <authorList>
            <person name="Freese H.M."/>
            <person name="Sikorski J."/>
            <person name="Bunk B."/>
            <person name="Scheuner C."/>
            <person name="Meier-Kolthoff J.P."/>
            <person name="Sproer C."/>
            <person name="Gram L."/>
            <person name="Overmann J."/>
        </authorList>
    </citation>
    <scope>NUCLEOTIDE SEQUENCE [LARGE SCALE GENOMIC DNA]</scope>
    <source>
        <strain evidence="10 11">P88</strain>
    </source>
</reference>
<keyword evidence="6 8" id="KW-1133">Transmembrane helix</keyword>
<feature type="transmembrane region" description="Helical" evidence="8">
    <location>
        <begin position="133"/>
        <end position="153"/>
    </location>
</feature>
<evidence type="ECO:0000256" key="4">
    <source>
        <dbReference type="ARBA" id="ARBA00022519"/>
    </source>
</evidence>
<keyword evidence="2 8" id="KW-0813">Transport</keyword>
<dbReference type="FunFam" id="1.10.3720.10:FF:000088">
    <property type="entry name" value="Iron(III) ABC transporter, permease protein"/>
    <property type="match status" value="1"/>
</dbReference>
<dbReference type="Proteomes" id="UP000236447">
    <property type="component" value="Chromosome"/>
</dbReference>
<feature type="transmembrane region" description="Helical" evidence="8">
    <location>
        <begin position="416"/>
        <end position="434"/>
    </location>
</feature>
<dbReference type="EMBL" id="CP010725">
    <property type="protein sequence ID" value="AUR00659.1"/>
    <property type="molecule type" value="Genomic_DNA"/>
</dbReference>
<feature type="transmembrane region" description="Helical" evidence="8">
    <location>
        <begin position="330"/>
        <end position="355"/>
    </location>
</feature>
<dbReference type="Gene3D" id="1.10.3720.10">
    <property type="entry name" value="MetI-like"/>
    <property type="match status" value="2"/>
</dbReference>
<dbReference type="PANTHER" id="PTHR43357:SF3">
    <property type="entry name" value="FE(3+)-TRANSPORT SYSTEM PERMEASE PROTEIN FBPB 2"/>
    <property type="match status" value="1"/>
</dbReference>
<dbReference type="GO" id="GO:0005886">
    <property type="term" value="C:plasma membrane"/>
    <property type="evidence" value="ECO:0007669"/>
    <property type="project" value="UniProtKB-SubCell"/>
</dbReference>
<reference evidence="10 11" key="1">
    <citation type="journal article" date="2017" name="Front. Microbiol.">
        <title>Phaeobacter piscinae sp. nov., a species of the Roseobacter group and potential aquaculture probiont.</title>
        <authorList>
            <person name="Sonnenschein E.C."/>
            <person name="Phippen C.B.W."/>
            <person name="Nielsen K.F."/>
            <person name="Mateiu R.V."/>
            <person name="Melchiorsen J."/>
            <person name="Gram L."/>
            <person name="Overmann J."/>
            <person name="Freese H.M."/>
        </authorList>
    </citation>
    <scope>NUCLEOTIDE SEQUENCE [LARGE SCALE GENOMIC DNA]</scope>
    <source>
        <strain evidence="10 11">P88</strain>
    </source>
</reference>
<feature type="transmembrane region" description="Helical" evidence="8">
    <location>
        <begin position="51"/>
        <end position="74"/>
    </location>
</feature>
<feature type="domain" description="ABC transmembrane type-1" evidence="9">
    <location>
        <begin position="372"/>
        <end position="578"/>
    </location>
</feature>
<feature type="transmembrane region" description="Helical" evidence="8">
    <location>
        <begin position="239"/>
        <end position="261"/>
    </location>
</feature>
<comment type="similarity">
    <text evidence="8">Belongs to the binding-protein-dependent transport system permease family.</text>
</comment>
<feature type="transmembrane region" description="Helical" evidence="8">
    <location>
        <begin position="281"/>
        <end position="300"/>
    </location>
</feature>
<evidence type="ECO:0000256" key="3">
    <source>
        <dbReference type="ARBA" id="ARBA00022475"/>
    </source>
</evidence>
<evidence type="ECO:0000256" key="7">
    <source>
        <dbReference type="ARBA" id="ARBA00023136"/>
    </source>
</evidence>
<keyword evidence="3" id="KW-1003">Cell membrane</keyword>
<dbReference type="PROSITE" id="PS50928">
    <property type="entry name" value="ABC_TM1"/>
    <property type="match status" value="2"/>
</dbReference>
<feature type="transmembrane region" description="Helical" evidence="8">
    <location>
        <begin position="375"/>
        <end position="396"/>
    </location>
</feature>
<keyword evidence="7 8" id="KW-0472">Membrane</keyword>
<feature type="domain" description="ABC transmembrane type-1" evidence="9">
    <location>
        <begin position="95"/>
        <end position="299"/>
    </location>
</feature>
<dbReference type="RefSeq" id="WP_102884141.1">
    <property type="nucleotide sequence ID" value="NZ_CP010725.1"/>
</dbReference>
<evidence type="ECO:0000313" key="10">
    <source>
        <dbReference type="EMBL" id="AUR00659.1"/>
    </source>
</evidence>
<gene>
    <name evidence="10" type="primary">sfuB</name>
    <name evidence="10" type="ORF">PhaeoP88_03338</name>
</gene>
<dbReference type="SUPFAM" id="SSF161098">
    <property type="entry name" value="MetI-like"/>
    <property type="match status" value="2"/>
</dbReference>
<evidence type="ECO:0000256" key="1">
    <source>
        <dbReference type="ARBA" id="ARBA00004429"/>
    </source>
</evidence>
<dbReference type="AlphaFoldDB" id="A0A2I7KDI6"/>
<evidence type="ECO:0000256" key="6">
    <source>
        <dbReference type="ARBA" id="ARBA00022989"/>
    </source>
</evidence>
<feature type="transmembrane region" description="Helical" evidence="8">
    <location>
        <begin position="94"/>
        <end position="121"/>
    </location>
</feature>
<sequence>MPKITSISPVAAEAARAAEVSAVSDTAAAGGVPSVTGPSGRRGRRKKPGGALFATVGWVVALACLLPMLAVSLAALTGGTETIRHLMDTVLPGYVGTTLVLVLLVALGTGMVGVGAAWLVTMTRFPGVRVMEVVLILPLAFPAYVLAYAYTFVLDHPGVVQTTLRQVTGWGPRDYWFPEIRSVGGAAVMLVLVLYPYVYLLARAAFLQQSAGAFLAARALGNTSLQAFWRVSLPMARPAIASGVLLAVMETIADFGTVSYFGVQTFATGIYTSWFSLADRAGAAQLALCLLGFALTLAVAERATRGRARYHHAGKHQAKMPPVDLHGFKAALAFGLCVLPVLLGFLLPVVILAQMGMESEQNLFSKRYLGFLQNSLTLAMTAALLTVVAAVCLGFYQRLRPGRPSALAGHVSRLGYAVPGGVIAVGLMVPFAAFDNTLDAWMQANFEIRTGLLITGSIWLLVAAYMVRFLAAALGAYEGGQSTVHANMDAAARSLGQSPLGMLRRVHLPILTPSLMTALLIVFVDVMKELPATLIMRPFNYDTLAVQAYRLASDERLEGAAVPSLVIMLVGLLPVILICRQVGRRS</sequence>
<dbReference type="InterPro" id="IPR035906">
    <property type="entry name" value="MetI-like_sf"/>
</dbReference>
<dbReference type="InterPro" id="IPR000515">
    <property type="entry name" value="MetI-like"/>
</dbReference>